<evidence type="ECO:0000313" key="4">
    <source>
        <dbReference type="Proteomes" id="UP000626220"/>
    </source>
</evidence>
<proteinExistence type="predicted"/>
<dbReference type="GO" id="GO:0042834">
    <property type="term" value="F:peptidoglycan binding"/>
    <property type="evidence" value="ECO:0007669"/>
    <property type="project" value="InterPro"/>
</dbReference>
<dbReference type="RefSeq" id="WP_189681443.1">
    <property type="nucleotide sequence ID" value="NZ_BNCJ01000012.1"/>
</dbReference>
<evidence type="ECO:0000259" key="2">
    <source>
        <dbReference type="PROSITE" id="PS51724"/>
    </source>
</evidence>
<dbReference type="InterPro" id="IPR036680">
    <property type="entry name" value="SPOR-like_sf"/>
</dbReference>
<gene>
    <name evidence="3" type="ORF">GCM10017056_35410</name>
</gene>
<reference evidence="3" key="2">
    <citation type="submission" date="2020-09" db="EMBL/GenBank/DDBJ databases">
        <authorList>
            <person name="Sun Q."/>
            <person name="Kim S."/>
        </authorList>
    </citation>
    <scope>NUCLEOTIDE SEQUENCE</scope>
    <source>
        <strain evidence="3">KCTC 42650</strain>
    </source>
</reference>
<dbReference type="EMBL" id="BNCJ01000012">
    <property type="protein sequence ID" value="GHF60924.1"/>
    <property type="molecule type" value="Genomic_DNA"/>
</dbReference>
<feature type="chain" id="PRO_5035168084" description="SPOR domain-containing protein" evidence="1">
    <location>
        <begin position="18"/>
        <end position="320"/>
    </location>
</feature>
<name>A0A8J3GZ26_9RHOB</name>
<feature type="domain" description="SPOR" evidence="2">
    <location>
        <begin position="245"/>
        <end position="320"/>
    </location>
</feature>
<accession>A0A8J3GZ26</accession>
<feature type="signal peptide" evidence="1">
    <location>
        <begin position="1"/>
        <end position="17"/>
    </location>
</feature>
<comment type="caution">
    <text evidence="3">The sequence shown here is derived from an EMBL/GenBank/DDBJ whole genome shotgun (WGS) entry which is preliminary data.</text>
</comment>
<evidence type="ECO:0000256" key="1">
    <source>
        <dbReference type="SAM" id="SignalP"/>
    </source>
</evidence>
<dbReference type="AlphaFoldDB" id="A0A8J3GZ26"/>
<sequence>MRSAILMVLTLSVVAFASGVTAGSAPEISGPAEVPPASYPERQYIDSRGCVFIRAGIGGVTTWVPRVDRQRNPVCGHMPSLAAARREVAPVVRVVAARPVAVTPRVAQQAVRVVPQHVYDNRQNTRNVAVPKGYRPVWTDDRLNPHRAERTLAPSLAAPVAGVPRGYRGVWQDDRLNLRRAQGTAQGEAAMGRIWDDSLPRELRRGAPAARVVTADNNARNGNSPYWEPPVGQPARAQLSTRSDPALGKPLYVRLAAYGAADEARGVAEGLARGGLSMRLGKTGNGTTLVLAGPYGSEAEARAALAALRGAGYPKAALLR</sequence>
<dbReference type="SUPFAM" id="SSF110997">
    <property type="entry name" value="Sporulation related repeat"/>
    <property type="match status" value="1"/>
</dbReference>
<protein>
    <recommendedName>
        <fullName evidence="2">SPOR domain-containing protein</fullName>
    </recommendedName>
</protein>
<dbReference type="Proteomes" id="UP000626220">
    <property type="component" value="Unassembled WGS sequence"/>
</dbReference>
<organism evidence="3 4">
    <name type="scientific">Seohaeicola zhoushanensis</name>
    <dbReference type="NCBI Taxonomy" id="1569283"/>
    <lineage>
        <taxon>Bacteria</taxon>
        <taxon>Pseudomonadati</taxon>
        <taxon>Pseudomonadota</taxon>
        <taxon>Alphaproteobacteria</taxon>
        <taxon>Rhodobacterales</taxon>
        <taxon>Roseobacteraceae</taxon>
        <taxon>Seohaeicola</taxon>
    </lineage>
</organism>
<reference evidence="3" key="1">
    <citation type="journal article" date="2014" name="Int. J. Syst. Evol. Microbiol.">
        <title>Complete genome sequence of Corynebacterium casei LMG S-19264T (=DSM 44701T), isolated from a smear-ripened cheese.</title>
        <authorList>
            <consortium name="US DOE Joint Genome Institute (JGI-PGF)"/>
            <person name="Walter F."/>
            <person name="Albersmeier A."/>
            <person name="Kalinowski J."/>
            <person name="Ruckert C."/>
        </authorList>
    </citation>
    <scope>NUCLEOTIDE SEQUENCE</scope>
    <source>
        <strain evidence="3">KCTC 42650</strain>
    </source>
</reference>
<dbReference type="PROSITE" id="PS51724">
    <property type="entry name" value="SPOR"/>
    <property type="match status" value="1"/>
</dbReference>
<keyword evidence="1" id="KW-0732">Signal</keyword>
<dbReference type="Gene3D" id="3.30.70.1070">
    <property type="entry name" value="Sporulation related repeat"/>
    <property type="match status" value="1"/>
</dbReference>
<dbReference type="Pfam" id="PF05036">
    <property type="entry name" value="SPOR"/>
    <property type="match status" value="1"/>
</dbReference>
<keyword evidence="4" id="KW-1185">Reference proteome</keyword>
<evidence type="ECO:0000313" key="3">
    <source>
        <dbReference type="EMBL" id="GHF60924.1"/>
    </source>
</evidence>
<dbReference type="InterPro" id="IPR007730">
    <property type="entry name" value="SPOR-like_dom"/>
</dbReference>